<keyword evidence="1" id="KW-0812">Transmembrane</keyword>
<evidence type="ECO:0000313" key="2">
    <source>
        <dbReference type="EMBL" id="JAD44208.1"/>
    </source>
</evidence>
<organism evidence="2">
    <name type="scientific">Arundo donax</name>
    <name type="common">Giant reed</name>
    <name type="synonym">Donax arundinaceus</name>
    <dbReference type="NCBI Taxonomy" id="35708"/>
    <lineage>
        <taxon>Eukaryota</taxon>
        <taxon>Viridiplantae</taxon>
        <taxon>Streptophyta</taxon>
        <taxon>Embryophyta</taxon>
        <taxon>Tracheophyta</taxon>
        <taxon>Spermatophyta</taxon>
        <taxon>Magnoliopsida</taxon>
        <taxon>Liliopsida</taxon>
        <taxon>Poales</taxon>
        <taxon>Poaceae</taxon>
        <taxon>PACMAD clade</taxon>
        <taxon>Arundinoideae</taxon>
        <taxon>Arundineae</taxon>
        <taxon>Arundo</taxon>
    </lineage>
</organism>
<accession>A0A0A9A2Q0</accession>
<evidence type="ECO:0000256" key="1">
    <source>
        <dbReference type="SAM" id="Phobius"/>
    </source>
</evidence>
<dbReference type="EMBL" id="GBRH01253687">
    <property type="protein sequence ID" value="JAD44208.1"/>
    <property type="molecule type" value="Transcribed_RNA"/>
</dbReference>
<keyword evidence="1" id="KW-1133">Transmembrane helix</keyword>
<feature type="transmembrane region" description="Helical" evidence="1">
    <location>
        <begin position="25"/>
        <end position="44"/>
    </location>
</feature>
<keyword evidence="1" id="KW-0472">Membrane</keyword>
<protein>
    <submittedName>
        <fullName evidence="2">Uncharacterized protein</fullName>
    </submittedName>
</protein>
<sequence>MQVFITLLNLFSLYYVCYTSVDPSGLFGMVLLVVAFVHTVHLAICS</sequence>
<dbReference type="AlphaFoldDB" id="A0A0A9A2Q0"/>
<name>A0A0A9A2Q0_ARUDO</name>
<proteinExistence type="predicted"/>
<reference evidence="2" key="2">
    <citation type="journal article" date="2015" name="Data Brief">
        <title>Shoot transcriptome of the giant reed, Arundo donax.</title>
        <authorList>
            <person name="Barrero R.A."/>
            <person name="Guerrero F.D."/>
            <person name="Moolhuijzen P."/>
            <person name="Goolsby J.A."/>
            <person name="Tidwell J."/>
            <person name="Bellgard S.E."/>
            <person name="Bellgard M.I."/>
        </authorList>
    </citation>
    <scope>NUCLEOTIDE SEQUENCE</scope>
    <source>
        <tissue evidence="2">Shoot tissue taken approximately 20 cm above the soil surface</tissue>
    </source>
</reference>
<reference evidence="2" key="1">
    <citation type="submission" date="2014-09" db="EMBL/GenBank/DDBJ databases">
        <authorList>
            <person name="Magalhaes I.L.F."/>
            <person name="Oliveira U."/>
            <person name="Santos F.R."/>
            <person name="Vidigal T.H.D.A."/>
            <person name="Brescovit A.D."/>
            <person name="Santos A.J."/>
        </authorList>
    </citation>
    <scope>NUCLEOTIDE SEQUENCE</scope>
    <source>
        <tissue evidence="2">Shoot tissue taken approximately 20 cm above the soil surface</tissue>
    </source>
</reference>